<feature type="region of interest" description="Disordered" evidence="1">
    <location>
        <begin position="45"/>
        <end position="86"/>
    </location>
</feature>
<dbReference type="OrthoDB" id="3469466at2759"/>
<proteinExistence type="predicted"/>
<keyword evidence="3" id="KW-1185">Reference proteome</keyword>
<dbReference type="Proteomes" id="UP000256328">
    <property type="component" value="Unassembled WGS sequence"/>
</dbReference>
<dbReference type="AlphaFoldDB" id="A0A3D8QEP4"/>
<gene>
    <name evidence="2" type="ORF">BP5796_11928</name>
</gene>
<name>A0A3D8QEP4_9HELO</name>
<comment type="caution">
    <text evidence="2">The sequence shown here is derived from an EMBL/GenBank/DDBJ whole genome shotgun (WGS) entry which is preliminary data.</text>
</comment>
<sequence>MLTARKRNGSKTNREVIISSHPVRVMALAATSMLNKFVQGYARREYRRSERKKQAQEYTETRRRCKDIYKSPSSATRPLSQDGPGIAGIDLLQRKCSWNRAASQWPEKDPGVSSAKQQVTAGVD</sequence>
<accession>A0A3D8QEP4</accession>
<feature type="compositionally biased region" description="Polar residues" evidence="1">
    <location>
        <begin position="114"/>
        <end position="124"/>
    </location>
</feature>
<evidence type="ECO:0000256" key="1">
    <source>
        <dbReference type="SAM" id="MobiDB-lite"/>
    </source>
</evidence>
<feature type="region of interest" description="Disordered" evidence="1">
    <location>
        <begin position="101"/>
        <end position="124"/>
    </location>
</feature>
<evidence type="ECO:0000313" key="2">
    <source>
        <dbReference type="EMBL" id="RDW60322.1"/>
    </source>
</evidence>
<feature type="compositionally biased region" description="Basic and acidic residues" evidence="1">
    <location>
        <begin position="45"/>
        <end position="69"/>
    </location>
</feature>
<organism evidence="2 3">
    <name type="scientific">Coleophoma crateriformis</name>
    <dbReference type="NCBI Taxonomy" id="565419"/>
    <lineage>
        <taxon>Eukaryota</taxon>
        <taxon>Fungi</taxon>
        <taxon>Dikarya</taxon>
        <taxon>Ascomycota</taxon>
        <taxon>Pezizomycotina</taxon>
        <taxon>Leotiomycetes</taxon>
        <taxon>Helotiales</taxon>
        <taxon>Dermateaceae</taxon>
        <taxon>Coleophoma</taxon>
    </lineage>
</organism>
<dbReference type="EMBL" id="PDLN01000019">
    <property type="protein sequence ID" value="RDW60322.1"/>
    <property type="molecule type" value="Genomic_DNA"/>
</dbReference>
<reference evidence="2 3" key="1">
    <citation type="journal article" date="2018" name="IMA Fungus">
        <title>IMA Genome-F 9: Draft genome sequence of Annulohypoxylon stygium, Aspergillus mulundensis, Berkeleyomyces basicola (syn. Thielaviopsis basicola), Ceratocystis smalleyi, two Cercospora beticola strains, Coleophoma cylindrospora, Fusarium fracticaudum, Phialophora cf. hyalina, and Morchella septimelata.</title>
        <authorList>
            <person name="Wingfield B.D."/>
            <person name="Bills G.F."/>
            <person name="Dong Y."/>
            <person name="Huang W."/>
            <person name="Nel W.J."/>
            <person name="Swalarsk-Parry B.S."/>
            <person name="Vaghefi N."/>
            <person name="Wilken P.M."/>
            <person name="An Z."/>
            <person name="de Beer Z.W."/>
            <person name="De Vos L."/>
            <person name="Chen L."/>
            <person name="Duong T.A."/>
            <person name="Gao Y."/>
            <person name="Hammerbacher A."/>
            <person name="Kikkert J.R."/>
            <person name="Li Y."/>
            <person name="Li H."/>
            <person name="Li K."/>
            <person name="Li Q."/>
            <person name="Liu X."/>
            <person name="Ma X."/>
            <person name="Naidoo K."/>
            <person name="Pethybridge S.J."/>
            <person name="Sun J."/>
            <person name="Steenkamp E.T."/>
            <person name="van der Nest M.A."/>
            <person name="van Wyk S."/>
            <person name="Wingfield M.J."/>
            <person name="Xiong C."/>
            <person name="Yue Q."/>
            <person name="Zhang X."/>
        </authorList>
    </citation>
    <scope>NUCLEOTIDE SEQUENCE [LARGE SCALE GENOMIC DNA]</scope>
    <source>
        <strain evidence="2 3">BP5796</strain>
    </source>
</reference>
<evidence type="ECO:0000313" key="3">
    <source>
        <dbReference type="Proteomes" id="UP000256328"/>
    </source>
</evidence>
<protein>
    <submittedName>
        <fullName evidence="2">Uncharacterized protein</fullName>
    </submittedName>
</protein>